<evidence type="ECO:0000313" key="2">
    <source>
        <dbReference type="EMBL" id="JAE27626.1"/>
    </source>
</evidence>
<name>A0A0A9GYI0_ARUDO</name>
<feature type="chain" id="PRO_5002065287" description="Secreted protein" evidence="1">
    <location>
        <begin position="19"/>
        <end position="67"/>
    </location>
</feature>
<dbReference type="AlphaFoldDB" id="A0A0A9GYI0"/>
<reference evidence="2" key="2">
    <citation type="journal article" date="2015" name="Data Brief">
        <title>Shoot transcriptome of the giant reed, Arundo donax.</title>
        <authorList>
            <person name="Barrero R.A."/>
            <person name="Guerrero F.D."/>
            <person name="Moolhuijzen P."/>
            <person name="Goolsby J.A."/>
            <person name="Tidwell J."/>
            <person name="Bellgard S.E."/>
            <person name="Bellgard M.I."/>
        </authorList>
    </citation>
    <scope>NUCLEOTIDE SEQUENCE</scope>
    <source>
        <tissue evidence="2">Shoot tissue taken approximately 20 cm above the soil surface</tissue>
    </source>
</reference>
<proteinExistence type="predicted"/>
<sequence>MKVLLLTLHFLFLPRIRKLSPIVSSISGMCCYSVNATNRELHLWSSTLLIFLMHCQNREQRPEELPI</sequence>
<evidence type="ECO:0008006" key="3">
    <source>
        <dbReference type="Google" id="ProtNLM"/>
    </source>
</evidence>
<reference evidence="2" key="1">
    <citation type="submission" date="2014-09" db="EMBL/GenBank/DDBJ databases">
        <authorList>
            <person name="Magalhaes I.L.F."/>
            <person name="Oliveira U."/>
            <person name="Santos F.R."/>
            <person name="Vidigal T.H.D.A."/>
            <person name="Brescovit A.D."/>
            <person name="Santos A.J."/>
        </authorList>
    </citation>
    <scope>NUCLEOTIDE SEQUENCE</scope>
    <source>
        <tissue evidence="2">Shoot tissue taken approximately 20 cm above the soil surface</tissue>
    </source>
</reference>
<evidence type="ECO:0000256" key="1">
    <source>
        <dbReference type="SAM" id="SignalP"/>
    </source>
</evidence>
<keyword evidence="1" id="KW-0732">Signal</keyword>
<feature type="signal peptide" evidence="1">
    <location>
        <begin position="1"/>
        <end position="18"/>
    </location>
</feature>
<accession>A0A0A9GYI0</accession>
<organism evidence="2">
    <name type="scientific">Arundo donax</name>
    <name type="common">Giant reed</name>
    <name type="synonym">Donax arundinaceus</name>
    <dbReference type="NCBI Taxonomy" id="35708"/>
    <lineage>
        <taxon>Eukaryota</taxon>
        <taxon>Viridiplantae</taxon>
        <taxon>Streptophyta</taxon>
        <taxon>Embryophyta</taxon>
        <taxon>Tracheophyta</taxon>
        <taxon>Spermatophyta</taxon>
        <taxon>Magnoliopsida</taxon>
        <taxon>Liliopsida</taxon>
        <taxon>Poales</taxon>
        <taxon>Poaceae</taxon>
        <taxon>PACMAD clade</taxon>
        <taxon>Arundinoideae</taxon>
        <taxon>Arundineae</taxon>
        <taxon>Arundo</taxon>
    </lineage>
</organism>
<dbReference type="EMBL" id="GBRH01170270">
    <property type="protein sequence ID" value="JAE27626.1"/>
    <property type="molecule type" value="Transcribed_RNA"/>
</dbReference>
<protein>
    <recommendedName>
        <fullName evidence="3">Secreted protein</fullName>
    </recommendedName>
</protein>